<dbReference type="Proteomes" id="UP000322165">
    <property type="component" value="Unassembled WGS sequence"/>
</dbReference>
<comment type="function">
    <text evidence="1">Could be involved in insertion of integral membrane proteins into the membrane.</text>
</comment>
<evidence type="ECO:0000313" key="3">
    <source>
        <dbReference type="Proteomes" id="UP000322165"/>
    </source>
</evidence>
<reference evidence="2 3" key="2">
    <citation type="submission" date="2019-09" db="EMBL/GenBank/DDBJ databases">
        <authorList>
            <person name="Mazur A."/>
        </authorList>
    </citation>
    <scope>NUCLEOTIDE SEQUENCE [LARGE SCALE GENOMIC DNA]</scope>
    <source>
        <strain evidence="2 3">3729k</strain>
    </source>
</reference>
<evidence type="ECO:0000256" key="1">
    <source>
        <dbReference type="HAMAP-Rule" id="MF_00386"/>
    </source>
</evidence>
<dbReference type="Pfam" id="PF01809">
    <property type="entry name" value="YidD"/>
    <property type="match status" value="1"/>
</dbReference>
<dbReference type="HAMAP" id="MF_00386">
    <property type="entry name" value="UPF0161_YidD"/>
    <property type="match status" value="1"/>
</dbReference>
<dbReference type="PANTHER" id="PTHR33383">
    <property type="entry name" value="MEMBRANE PROTEIN INSERTION EFFICIENCY FACTOR-RELATED"/>
    <property type="match status" value="1"/>
</dbReference>
<dbReference type="RefSeq" id="WP_149859590.1">
    <property type="nucleotide sequence ID" value="NZ_VUOD01000002.1"/>
</dbReference>
<keyword evidence="3" id="KW-1185">Reference proteome</keyword>
<gene>
    <name evidence="2" type="primary">yidD</name>
    <name evidence="2" type="ORF">F0415_02280</name>
</gene>
<dbReference type="AlphaFoldDB" id="A0A5B2ZA02"/>
<comment type="similarity">
    <text evidence="1">Belongs to the UPF0161 family.</text>
</comment>
<accession>A0A5B2ZA02</accession>
<dbReference type="GO" id="GO:0005886">
    <property type="term" value="C:plasma membrane"/>
    <property type="evidence" value="ECO:0007669"/>
    <property type="project" value="UniProtKB-SubCell"/>
</dbReference>
<dbReference type="InterPro" id="IPR002696">
    <property type="entry name" value="Membr_insert_effic_factor_YidD"/>
</dbReference>
<protein>
    <recommendedName>
        <fullName evidence="1">Putative membrane protein insertion efficiency factor</fullName>
    </recommendedName>
</protein>
<reference evidence="2 3" key="1">
    <citation type="submission" date="2019-09" db="EMBL/GenBank/DDBJ databases">
        <title>Arenimonas chukotkensis sp. nov., a bacterium isolated from Chukotka hot spring, Arctic region, Russia.</title>
        <authorList>
            <person name="Zayulina K.S."/>
            <person name="Prokofeva M.I."/>
            <person name="Elcheninov A.G."/>
            <person name="Novikov A."/>
            <person name="Kochetkova T.V."/>
            <person name="Kublanov I.V."/>
        </authorList>
    </citation>
    <scope>NUCLEOTIDE SEQUENCE [LARGE SCALE GENOMIC DNA]</scope>
    <source>
        <strain evidence="2 3">3729k</strain>
    </source>
</reference>
<dbReference type="SMART" id="SM01234">
    <property type="entry name" value="Haemolytic"/>
    <property type="match status" value="1"/>
</dbReference>
<keyword evidence="1" id="KW-1003">Cell membrane</keyword>
<keyword evidence="1" id="KW-0472">Membrane</keyword>
<proteinExistence type="inferred from homology"/>
<comment type="subcellular location">
    <subcellularLocation>
        <location evidence="1">Cell membrane</location>
        <topology evidence="1">Peripheral membrane protein</topology>
        <orientation evidence="1">Cytoplasmic side</orientation>
    </subcellularLocation>
</comment>
<name>A0A5B2ZA02_9GAMM</name>
<evidence type="ECO:0000313" key="2">
    <source>
        <dbReference type="EMBL" id="KAA2285488.1"/>
    </source>
</evidence>
<comment type="caution">
    <text evidence="2">The sequence shown here is derived from an EMBL/GenBank/DDBJ whole genome shotgun (WGS) entry which is preliminary data.</text>
</comment>
<dbReference type="NCBIfam" id="TIGR00278">
    <property type="entry name" value="membrane protein insertion efficiency factor YidD"/>
    <property type="match status" value="1"/>
</dbReference>
<dbReference type="EMBL" id="VUOD01000002">
    <property type="protein sequence ID" value="KAA2285488.1"/>
    <property type="molecule type" value="Genomic_DNA"/>
</dbReference>
<organism evidence="2 3">
    <name type="scientific">Arenimonas fontis</name>
    <dbReference type="NCBI Taxonomy" id="2608255"/>
    <lineage>
        <taxon>Bacteria</taxon>
        <taxon>Pseudomonadati</taxon>
        <taxon>Pseudomonadota</taxon>
        <taxon>Gammaproteobacteria</taxon>
        <taxon>Lysobacterales</taxon>
        <taxon>Lysobacteraceae</taxon>
        <taxon>Arenimonas</taxon>
    </lineage>
</organism>
<sequence length="78" mass="8931">MKALVLTLLRAYKRFISPLLGQRCRFHPSCSEYTMQAVDRFGVLRGGWLGLRRVGRCHPLNEGGLDPVPEVWPPERKP</sequence>
<dbReference type="PANTHER" id="PTHR33383:SF1">
    <property type="entry name" value="MEMBRANE PROTEIN INSERTION EFFICIENCY FACTOR-RELATED"/>
    <property type="match status" value="1"/>
</dbReference>